<organism evidence="2">
    <name type="scientific">uncultured Caudovirales phage</name>
    <dbReference type="NCBI Taxonomy" id="2100421"/>
    <lineage>
        <taxon>Viruses</taxon>
        <taxon>Duplodnaviria</taxon>
        <taxon>Heunggongvirae</taxon>
        <taxon>Uroviricota</taxon>
        <taxon>Caudoviricetes</taxon>
        <taxon>Peduoviridae</taxon>
        <taxon>Maltschvirus</taxon>
        <taxon>Maltschvirus maltsch</taxon>
    </lineage>
</organism>
<sequence length="95" mass="11267">MTMLTGNQVEFARLLTLRKMLKLEMYGMTRRGRSAYSILKKELGLTGNKQRVYDQVCAMCEEALQSDEERQQAIQDEYREDDLRERAEMKEEFGY</sequence>
<dbReference type="EMBL" id="LR797358">
    <property type="protein sequence ID" value="CAB4205231.1"/>
    <property type="molecule type" value="Genomic_DNA"/>
</dbReference>
<evidence type="ECO:0000313" key="4">
    <source>
        <dbReference type="EMBL" id="CAB5238096.1"/>
    </source>
</evidence>
<gene>
    <name evidence="2" type="ORF">UFOVP1276_18</name>
    <name evidence="3" type="ORF">UFOVP1403_48</name>
    <name evidence="4" type="ORF">UFOVP1507_32</name>
    <name evidence="1" type="ORF">UFOVP875_49</name>
</gene>
<name>A0A6J5RMV3_9CAUD</name>
<evidence type="ECO:0000313" key="1">
    <source>
        <dbReference type="EMBL" id="CAB4168230.1"/>
    </source>
</evidence>
<dbReference type="EMBL" id="LR797223">
    <property type="protein sequence ID" value="CAB4195011.1"/>
    <property type="molecule type" value="Genomic_DNA"/>
</dbReference>
<evidence type="ECO:0000313" key="2">
    <source>
        <dbReference type="EMBL" id="CAB4195011.1"/>
    </source>
</evidence>
<dbReference type="EMBL" id="LR798457">
    <property type="protein sequence ID" value="CAB5238096.1"/>
    <property type="molecule type" value="Genomic_DNA"/>
</dbReference>
<protein>
    <submittedName>
        <fullName evidence="2">Uncharacterized protein</fullName>
    </submittedName>
</protein>
<dbReference type="EMBL" id="LR796819">
    <property type="protein sequence ID" value="CAB4168230.1"/>
    <property type="molecule type" value="Genomic_DNA"/>
</dbReference>
<evidence type="ECO:0000313" key="3">
    <source>
        <dbReference type="EMBL" id="CAB4205231.1"/>
    </source>
</evidence>
<proteinExistence type="predicted"/>
<reference evidence="2" key="1">
    <citation type="submission" date="2020-05" db="EMBL/GenBank/DDBJ databases">
        <authorList>
            <person name="Chiriac C."/>
            <person name="Salcher M."/>
            <person name="Ghai R."/>
            <person name="Kavagutti S V."/>
        </authorList>
    </citation>
    <scope>NUCLEOTIDE SEQUENCE</scope>
</reference>
<accession>A0A6J5RMV3</accession>